<dbReference type="InterPro" id="IPR036183">
    <property type="entry name" value="YajQ-like_sf"/>
</dbReference>
<sequence>MPTFDIVSEVNQHEVANAVDQANRDLGNRWDFKNVDASIEHEGNTLTLTAEQDFQLEQLVDIMRMALARREVDVRTLKEGDEFRSGKQMKRKFTIQEGIDTPTAKDIVKRIKGSGLKVQASIQGEKVRVTGKKRDDLQATMALLREAELDVPLQFDNFRD</sequence>
<dbReference type="NCBIfam" id="NF003819">
    <property type="entry name" value="PRK05412.1"/>
    <property type="match status" value="1"/>
</dbReference>
<proteinExistence type="inferred from homology"/>
<dbReference type="PANTHER" id="PTHR30476:SF0">
    <property type="entry name" value="UPF0234 PROTEIN YAJQ"/>
    <property type="match status" value="1"/>
</dbReference>
<dbReference type="RefSeq" id="WP_136549145.1">
    <property type="nucleotide sequence ID" value="NZ_CP031093.1"/>
</dbReference>
<evidence type="ECO:0000256" key="3">
    <source>
        <dbReference type="HAMAP-Rule" id="MF_00632"/>
    </source>
</evidence>
<organism evidence="4 5">
    <name type="scientific">Hydrocarboniclastica marina</name>
    <dbReference type="NCBI Taxonomy" id="2259620"/>
    <lineage>
        <taxon>Bacteria</taxon>
        <taxon>Pseudomonadati</taxon>
        <taxon>Pseudomonadota</taxon>
        <taxon>Gammaproteobacteria</taxon>
        <taxon>Alteromonadales</taxon>
        <taxon>Alteromonadaceae</taxon>
        <taxon>Hydrocarboniclastica</taxon>
    </lineage>
</organism>
<dbReference type="GO" id="GO:0005829">
    <property type="term" value="C:cytosol"/>
    <property type="evidence" value="ECO:0007669"/>
    <property type="project" value="TreeGrafter"/>
</dbReference>
<dbReference type="PANTHER" id="PTHR30476">
    <property type="entry name" value="UPF0234 PROTEIN YAJQ"/>
    <property type="match status" value="1"/>
</dbReference>
<accession>A0A4P7XI72</accession>
<dbReference type="InterPro" id="IPR035571">
    <property type="entry name" value="UPF0234-like_C"/>
</dbReference>
<evidence type="ECO:0000256" key="2">
    <source>
        <dbReference type="ARBA" id="ARBA00093450"/>
    </source>
</evidence>
<dbReference type="CDD" id="cd11740">
    <property type="entry name" value="YajQ_like"/>
    <property type="match status" value="1"/>
</dbReference>
<dbReference type="Gene3D" id="3.30.70.990">
    <property type="entry name" value="YajQ-like, domain 2"/>
    <property type="match status" value="1"/>
</dbReference>
<dbReference type="Gene3D" id="3.30.70.860">
    <property type="match status" value="1"/>
</dbReference>
<evidence type="ECO:0000313" key="4">
    <source>
        <dbReference type="EMBL" id="QCF26425.1"/>
    </source>
</evidence>
<evidence type="ECO:0000313" key="5">
    <source>
        <dbReference type="Proteomes" id="UP000298049"/>
    </source>
</evidence>
<reference evidence="4 5" key="1">
    <citation type="submission" date="2018-07" db="EMBL/GenBank/DDBJ databases">
        <title>Marsedoiliclastica nanhaica gen. nov. sp. nov., a novel marine hydrocarbonoclastic bacterium isolated from an in-situ enriched hydrocarbon-degrading consortium in deep-sea sediment.</title>
        <authorList>
            <person name="Dong C."/>
            <person name="Ma T."/>
            <person name="Liu R."/>
            <person name="Shao Z."/>
        </authorList>
    </citation>
    <scope>NUCLEOTIDE SEQUENCE [LARGE SCALE GENOMIC DNA]</scope>
    <source>
        <strain evidence="5">soil36-7</strain>
    </source>
</reference>
<name>A0A4P7XI72_9ALTE</name>
<dbReference type="EMBL" id="CP031093">
    <property type="protein sequence ID" value="QCF26425.1"/>
    <property type="molecule type" value="Genomic_DNA"/>
</dbReference>
<dbReference type="OrthoDB" id="9801447at2"/>
<comment type="function">
    <text evidence="3">Nucleotide-binding protein.</text>
</comment>
<dbReference type="Proteomes" id="UP000298049">
    <property type="component" value="Chromosome"/>
</dbReference>
<dbReference type="InterPro" id="IPR035570">
    <property type="entry name" value="UPF0234_N"/>
</dbReference>
<comment type="similarity">
    <text evidence="2 3">Belongs to the YajQ family.</text>
</comment>
<keyword evidence="1 3" id="KW-0547">Nucleotide-binding</keyword>
<dbReference type="SUPFAM" id="SSF89963">
    <property type="entry name" value="YajQ-like"/>
    <property type="match status" value="2"/>
</dbReference>
<dbReference type="InterPro" id="IPR007551">
    <property type="entry name" value="YajQ/Smlt4090-like"/>
</dbReference>
<protein>
    <recommendedName>
        <fullName evidence="3">Nucleotide-binding protein soil367_11020</fullName>
    </recommendedName>
</protein>
<gene>
    <name evidence="4" type="ORF">soil367_11020</name>
</gene>
<keyword evidence="5" id="KW-1185">Reference proteome</keyword>
<dbReference type="HAMAP" id="MF_00632">
    <property type="entry name" value="UPF0234"/>
    <property type="match status" value="1"/>
</dbReference>
<dbReference type="AlphaFoldDB" id="A0A4P7XI72"/>
<dbReference type="GO" id="GO:0000166">
    <property type="term" value="F:nucleotide binding"/>
    <property type="evidence" value="ECO:0007669"/>
    <property type="project" value="UniProtKB-UniRule"/>
</dbReference>
<dbReference type="KEGG" id="hmi:soil367_11020"/>
<dbReference type="Pfam" id="PF04461">
    <property type="entry name" value="YajQ"/>
    <property type="match status" value="1"/>
</dbReference>
<evidence type="ECO:0000256" key="1">
    <source>
        <dbReference type="ARBA" id="ARBA00022741"/>
    </source>
</evidence>